<dbReference type="Proteomes" id="UP000314294">
    <property type="component" value="Unassembled WGS sequence"/>
</dbReference>
<gene>
    <name evidence="1" type="ORF">EYF80_047512</name>
</gene>
<evidence type="ECO:0000313" key="1">
    <source>
        <dbReference type="EMBL" id="TNN42320.1"/>
    </source>
</evidence>
<dbReference type="AlphaFoldDB" id="A0A4Z2FNA4"/>
<organism evidence="1 2">
    <name type="scientific">Liparis tanakae</name>
    <name type="common">Tanaka's snailfish</name>
    <dbReference type="NCBI Taxonomy" id="230148"/>
    <lineage>
        <taxon>Eukaryota</taxon>
        <taxon>Metazoa</taxon>
        <taxon>Chordata</taxon>
        <taxon>Craniata</taxon>
        <taxon>Vertebrata</taxon>
        <taxon>Euteleostomi</taxon>
        <taxon>Actinopterygii</taxon>
        <taxon>Neopterygii</taxon>
        <taxon>Teleostei</taxon>
        <taxon>Neoteleostei</taxon>
        <taxon>Acanthomorphata</taxon>
        <taxon>Eupercaria</taxon>
        <taxon>Perciformes</taxon>
        <taxon>Cottioidei</taxon>
        <taxon>Cottales</taxon>
        <taxon>Liparidae</taxon>
        <taxon>Liparis</taxon>
    </lineage>
</organism>
<protein>
    <submittedName>
        <fullName evidence="1">Uncharacterized protein</fullName>
    </submittedName>
</protein>
<accession>A0A4Z2FNA4</accession>
<sequence>MEKSVEPGAKRPGLDTIGEHAKHFLFDGHFADGRSDATSEGFTGFAAENTNKRNGRPRCISMNVGVNGTE</sequence>
<name>A0A4Z2FNA4_9TELE</name>
<proteinExistence type="predicted"/>
<comment type="caution">
    <text evidence="1">The sequence shown here is derived from an EMBL/GenBank/DDBJ whole genome shotgun (WGS) entry which is preliminary data.</text>
</comment>
<evidence type="ECO:0000313" key="2">
    <source>
        <dbReference type="Proteomes" id="UP000314294"/>
    </source>
</evidence>
<dbReference type="EMBL" id="SRLO01001045">
    <property type="protein sequence ID" value="TNN42320.1"/>
    <property type="molecule type" value="Genomic_DNA"/>
</dbReference>
<keyword evidence="2" id="KW-1185">Reference proteome</keyword>
<reference evidence="1 2" key="1">
    <citation type="submission" date="2019-03" db="EMBL/GenBank/DDBJ databases">
        <title>First draft genome of Liparis tanakae, snailfish: a comprehensive survey of snailfish specific genes.</title>
        <authorList>
            <person name="Kim W."/>
            <person name="Song I."/>
            <person name="Jeong J.-H."/>
            <person name="Kim D."/>
            <person name="Kim S."/>
            <person name="Ryu S."/>
            <person name="Song J.Y."/>
            <person name="Lee S.K."/>
        </authorList>
    </citation>
    <scope>NUCLEOTIDE SEQUENCE [LARGE SCALE GENOMIC DNA]</scope>
    <source>
        <tissue evidence="1">Muscle</tissue>
    </source>
</reference>